<evidence type="ECO:0000256" key="5">
    <source>
        <dbReference type="ARBA" id="ARBA00022989"/>
    </source>
</evidence>
<organism evidence="9 10">
    <name type="scientific">Clostridium neonatale</name>
    <dbReference type="NCBI Taxonomy" id="137838"/>
    <lineage>
        <taxon>Bacteria</taxon>
        <taxon>Bacillati</taxon>
        <taxon>Bacillota</taxon>
        <taxon>Clostridia</taxon>
        <taxon>Eubacteriales</taxon>
        <taxon>Clostridiaceae</taxon>
        <taxon>Clostridium</taxon>
    </lineage>
</organism>
<feature type="transmembrane region" description="Helical" evidence="7">
    <location>
        <begin position="148"/>
        <end position="169"/>
    </location>
</feature>
<dbReference type="Pfam" id="PF13190">
    <property type="entry name" value="PDGLE"/>
    <property type="match status" value="1"/>
</dbReference>
<dbReference type="Gene3D" id="1.10.1760.20">
    <property type="match status" value="1"/>
</dbReference>
<evidence type="ECO:0000259" key="8">
    <source>
        <dbReference type="Pfam" id="PF13190"/>
    </source>
</evidence>
<evidence type="ECO:0000256" key="6">
    <source>
        <dbReference type="ARBA" id="ARBA00023136"/>
    </source>
</evidence>
<keyword evidence="2" id="KW-0813">Transport</keyword>
<dbReference type="GO" id="GO:0005886">
    <property type="term" value="C:plasma membrane"/>
    <property type="evidence" value="ECO:0007669"/>
    <property type="project" value="UniProtKB-SubCell"/>
</dbReference>
<name>A0A2A7MF98_9CLOT</name>
<protein>
    <submittedName>
        <fullName evidence="9">Cobalamin biosynthesis protein CbiM</fullName>
    </submittedName>
</protein>
<keyword evidence="3" id="KW-1003">Cell membrane</keyword>
<keyword evidence="10" id="KW-1185">Reference proteome</keyword>
<feature type="transmembrane region" description="Helical" evidence="7">
    <location>
        <begin position="74"/>
        <end position="99"/>
    </location>
</feature>
<dbReference type="NCBIfam" id="NF005598">
    <property type="entry name" value="PRK07331.1"/>
    <property type="match status" value="1"/>
</dbReference>
<comment type="caution">
    <text evidence="9">The sequence shown here is derived from an EMBL/GenBank/DDBJ whole genome shotgun (WGS) entry which is preliminary data.</text>
</comment>
<feature type="transmembrane region" description="Helical" evidence="7">
    <location>
        <begin position="41"/>
        <end position="62"/>
    </location>
</feature>
<keyword evidence="4 7" id="KW-0812">Transmembrane</keyword>
<evidence type="ECO:0000256" key="1">
    <source>
        <dbReference type="ARBA" id="ARBA00004651"/>
    </source>
</evidence>
<dbReference type="GO" id="GO:0000041">
    <property type="term" value="P:transition metal ion transport"/>
    <property type="evidence" value="ECO:0007669"/>
    <property type="project" value="InterPro"/>
</dbReference>
<feature type="transmembrane region" description="Helical" evidence="7">
    <location>
        <begin position="189"/>
        <end position="212"/>
    </location>
</feature>
<gene>
    <name evidence="9" type="ORF">CQ394_14065</name>
</gene>
<evidence type="ECO:0000256" key="3">
    <source>
        <dbReference type="ARBA" id="ARBA00022475"/>
    </source>
</evidence>
<evidence type="ECO:0000256" key="4">
    <source>
        <dbReference type="ARBA" id="ARBA00022692"/>
    </source>
</evidence>
<dbReference type="PANTHER" id="PTHR34229:SF1">
    <property type="entry name" value="METAL TRANSPORT PROTEIN HI_1621-RELATED"/>
    <property type="match status" value="1"/>
</dbReference>
<dbReference type="OrthoDB" id="5395048at2"/>
<dbReference type="InterPro" id="IPR025937">
    <property type="entry name" value="PDGLE_dom"/>
</dbReference>
<accession>A0A2A7MF98</accession>
<feature type="transmembrane region" description="Helical" evidence="7">
    <location>
        <begin position="105"/>
        <end position="127"/>
    </location>
</feature>
<evidence type="ECO:0000256" key="2">
    <source>
        <dbReference type="ARBA" id="ARBA00022448"/>
    </source>
</evidence>
<feature type="transmembrane region" description="Helical" evidence="7">
    <location>
        <begin position="12"/>
        <end position="29"/>
    </location>
</feature>
<feature type="transmembrane region" description="Helical" evidence="7">
    <location>
        <begin position="302"/>
        <end position="322"/>
    </location>
</feature>
<sequence length="333" mass="36584">MHIPDNYLSPKTCAAFAVAMLPVVMYSANKLKQEVEKKKETIPLMAIASSLSFLIMMFNIPLPGGTSAHAVGGCLLAILIGPYAACIAITICLALQALLFGDGGILALGANVFNMAFIMPFSGYYIYKLCTKLMKKRGEIIGAALGSYLSINLAAFCAAVELGLQPIIAYDAFNNPLYNPYPLSISVPAMVGSHMLIGIVESIFTVSVYRIIKRENFNTGDYENKKSIRVKRLYKLIILLIILCPIGLIASGTAWGEWDITELMENLKSYNISQYVPQGMENGFSFSALFSDYTISNMPSSISYILCAVTAIIIFILVYRIIFKKERKNHENA</sequence>
<dbReference type="AlphaFoldDB" id="A0A2A7MF98"/>
<dbReference type="NCBIfam" id="NF008873">
    <property type="entry name" value="PRK11909.1"/>
    <property type="match status" value="1"/>
</dbReference>
<dbReference type="PANTHER" id="PTHR34229">
    <property type="entry name" value="METAL TRANSPORT PROTEIN HI_1621-RELATED"/>
    <property type="match status" value="1"/>
</dbReference>
<comment type="subcellular location">
    <subcellularLocation>
        <location evidence="1">Cell membrane</location>
        <topology evidence="1">Multi-pass membrane protein</topology>
    </subcellularLocation>
</comment>
<dbReference type="InterPro" id="IPR002751">
    <property type="entry name" value="CbiM/NikMN"/>
</dbReference>
<feature type="transmembrane region" description="Helical" evidence="7">
    <location>
        <begin position="233"/>
        <end position="255"/>
    </location>
</feature>
<keyword evidence="5 7" id="KW-1133">Transmembrane helix</keyword>
<feature type="domain" description="PDGLE" evidence="8">
    <location>
        <begin position="234"/>
        <end position="323"/>
    </location>
</feature>
<dbReference type="RefSeq" id="WP_058293943.1">
    <property type="nucleotide sequence ID" value="NZ_CAMRXG010000032.1"/>
</dbReference>
<evidence type="ECO:0000313" key="10">
    <source>
        <dbReference type="Proteomes" id="UP000220840"/>
    </source>
</evidence>
<dbReference type="Pfam" id="PF01891">
    <property type="entry name" value="CbiM"/>
    <property type="match status" value="1"/>
</dbReference>
<dbReference type="Proteomes" id="UP000220840">
    <property type="component" value="Unassembled WGS sequence"/>
</dbReference>
<proteinExistence type="predicted"/>
<reference evidence="9 10" key="1">
    <citation type="submission" date="2017-10" db="EMBL/GenBank/DDBJ databases">
        <title>Effective Description of Clostridium neonatale sp. nov. linked to necrotizing enterocolitis in neonates and a clarification of species assignable to the genus Clostridium (Prazmowski 1880) emend. Lawson and Rainey 2016.</title>
        <authorList>
            <person name="Bernard K."/>
            <person name="Burdz T."/>
            <person name="Wiebe D."/>
            <person name="Balcewich B."/>
            <person name="Alfa M."/>
            <person name="Bernier A.-M."/>
        </authorList>
    </citation>
    <scope>NUCLEOTIDE SEQUENCE [LARGE SCALE GENOMIC DNA]</scope>
    <source>
        <strain evidence="9 10">LCDC99A005</strain>
    </source>
</reference>
<keyword evidence="6 7" id="KW-0472">Membrane</keyword>
<evidence type="ECO:0000256" key="7">
    <source>
        <dbReference type="SAM" id="Phobius"/>
    </source>
</evidence>
<dbReference type="EMBL" id="PDCJ01000002">
    <property type="protein sequence ID" value="PEG29778.1"/>
    <property type="molecule type" value="Genomic_DNA"/>
</dbReference>
<evidence type="ECO:0000313" key="9">
    <source>
        <dbReference type="EMBL" id="PEG29778.1"/>
    </source>
</evidence>
<dbReference type="STRING" id="137838.GCA_001458595_01042"/>